<keyword evidence="2" id="KW-1185">Reference proteome</keyword>
<proteinExistence type="predicted"/>
<protein>
    <submittedName>
        <fullName evidence="1">Uncharacterized protein</fullName>
    </submittedName>
</protein>
<name>A0A7T2QL41_9BACI</name>
<geneLocation type="plasmid" evidence="1 2">
    <name>unnamed</name>
</geneLocation>
<evidence type="ECO:0000313" key="1">
    <source>
        <dbReference type="EMBL" id="QPR80700.1"/>
    </source>
</evidence>
<evidence type="ECO:0000313" key="2">
    <source>
        <dbReference type="Proteomes" id="UP000594791"/>
    </source>
</evidence>
<keyword evidence="1" id="KW-0614">Plasmid</keyword>
<dbReference type="Proteomes" id="UP000594791">
    <property type="component" value="Plasmid unnamed"/>
</dbReference>
<reference evidence="1 2" key="1">
    <citation type="submission" date="2020-12" db="EMBL/GenBank/DDBJ databases">
        <title>FDA dAtabase for Regulatory Grade micrObial Sequences (FDA-ARGOS): Supporting development and validation of Infectious Disease Dx tests.</title>
        <authorList>
            <person name="Nelson B."/>
            <person name="Plummer A."/>
            <person name="Tallon L."/>
            <person name="Sadzewicz L."/>
            <person name="Zhao X."/>
            <person name="Boylan J."/>
            <person name="Ott S."/>
            <person name="Bowen H."/>
            <person name="Vavikolanu K."/>
            <person name="Mehta A."/>
            <person name="Aluvathingal J."/>
            <person name="Nadendla S."/>
            <person name="Myers T."/>
            <person name="Yan Y."/>
            <person name="Sichtig H."/>
        </authorList>
    </citation>
    <scope>NUCLEOTIDE SEQUENCE [LARGE SCALE GENOMIC DNA]</scope>
    <source>
        <strain evidence="1 2">FDAARGOS_920</strain>
        <plasmid evidence="1 2">unnamed</plasmid>
    </source>
</reference>
<organism evidence="1 2">
    <name type="scientific">Bacillus tropicus</name>
    <dbReference type="NCBI Taxonomy" id="2026188"/>
    <lineage>
        <taxon>Bacteria</taxon>
        <taxon>Bacillati</taxon>
        <taxon>Bacillota</taxon>
        <taxon>Bacilli</taxon>
        <taxon>Bacillales</taxon>
        <taxon>Bacillaceae</taxon>
        <taxon>Bacillus</taxon>
        <taxon>Bacillus cereus group</taxon>
    </lineage>
</organism>
<dbReference type="EMBL" id="CP065740">
    <property type="protein sequence ID" value="QPR80700.1"/>
    <property type="molecule type" value="Genomic_DNA"/>
</dbReference>
<dbReference type="RefSeq" id="WP_158319628.1">
    <property type="nucleotide sequence ID" value="NZ_CP065740.1"/>
</dbReference>
<gene>
    <name evidence="1" type="ORF">I6G77_28050</name>
</gene>
<accession>A0A7T2QL41</accession>
<sequence length="54" mass="6271">MTYITDIRENDKQVQTVEEHLLEIKELAESYGEKIGIKYLAGLAGMLYNPNRDR</sequence>